<dbReference type="PROSITE" id="PS51257">
    <property type="entry name" value="PROKAR_LIPOPROTEIN"/>
    <property type="match status" value="1"/>
</dbReference>
<name>A0A3D8VH94_9GAMM</name>
<keyword evidence="3" id="KW-1185">Reference proteome</keyword>
<reference evidence="2 3" key="1">
    <citation type="submission" date="2018-08" db="EMBL/GenBank/DDBJ databases">
        <title>Lysobacter soli KCTC 22011, whole genome shotgun sequence.</title>
        <authorList>
            <person name="Zhang X."/>
            <person name="Feng G."/>
            <person name="Zhu H."/>
        </authorList>
    </citation>
    <scope>NUCLEOTIDE SEQUENCE [LARGE SCALE GENOMIC DNA]</scope>
    <source>
        <strain evidence="2 3">KCTC 22011</strain>
    </source>
</reference>
<evidence type="ECO:0000313" key="3">
    <source>
        <dbReference type="Proteomes" id="UP000256829"/>
    </source>
</evidence>
<feature type="transmembrane region" description="Helical" evidence="1">
    <location>
        <begin position="61"/>
        <end position="84"/>
    </location>
</feature>
<dbReference type="RefSeq" id="WP_115841252.1">
    <property type="nucleotide sequence ID" value="NZ_CP183976.1"/>
</dbReference>
<organism evidence="2 3">
    <name type="scientific">Lysobacter soli</name>
    <dbReference type="NCBI Taxonomy" id="453783"/>
    <lineage>
        <taxon>Bacteria</taxon>
        <taxon>Pseudomonadati</taxon>
        <taxon>Pseudomonadota</taxon>
        <taxon>Gammaproteobacteria</taxon>
        <taxon>Lysobacterales</taxon>
        <taxon>Lysobacteraceae</taxon>
        <taxon>Lysobacter</taxon>
    </lineage>
</organism>
<dbReference type="Proteomes" id="UP000256829">
    <property type="component" value="Unassembled WGS sequence"/>
</dbReference>
<proteinExistence type="predicted"/>
<feature type="transmembrane region" description="Helical" evidence="1">
    <location>
        <begin position="21"/>
        <end position="41"/>
    </location>
</feature>
<keyword evidence="1" id="KW-0812">Transmembrane</keyword>
<comment type="caution">
    <text evidence="2">The sequence shown here is derived from an EMBL/GenBank/DDBJ whole genome shotgun (WGS) entry which is preliminary data.</text>
</comment>
<evidence type="ECO:0000256" key="1">
    <source>
        <dbReference type="SAM" id="Phobius"/>
    </source>
</evidence>
<gene>
    <name evidence="2" type="ORF">DX912_04360</name>
</gene>
<keyword evidence="1" id="KW-0472">Membrane</keyword>
<sequence>MSQPAPRFDHPPRPLSQRLGAILWPSFFAACVATMVFFAYVDPLALRDMTFPHLPMTRTLGYSLGFFMFWIATGASSAFTWVLLRPASRFNGPLRPE</sequence>
<keyword evidence="1" id="KW-1133">Transmembrane helix</keyword>
<dbReference type="AlphaFoldDB" id="A0A3D8VH94"/>
<evidence type="ECO:0000313" key="2">
    <source>
        <dbReference type="EMBL" id="RDY68737.1"/>
    </source>
</evidence>
<protein>
    <submittedName>
        <fullName evidence="2">Uncharacterized protein</fullName>
    </submittedName>
</protein>
<dbReference type="EMBL" id="QTJR01000002">
    <property type="protein sequence ID" value="RDY68737.1"/>
    <property type="molecule type" value="Genomic_DNA"/>
</dbReference>
<accession>A0A3D8VH94</accession>